<dbReference type="InterPro" id="IPR041527">
    <property type="entry name" value="YhcG_N"/>
</dbReference>
<accession>A0A5A8F6D7</accession>
<evidence type="ECO:0000313" key="3">
    <source>
        <dbReference type="EMBL" id="KAA0259125.1"/>
    </source>
</evidence>
<dbReference type="Pfam" id="PF06250">
    <property type="entry name" value="YhcG_C"/>
    <property type="match status" value="1"/>
</dbReference>
<dbReference type="InterPro" id="IPR009362">
    <property type="entry name" value="YhcG_C"/>
</dbReference>
<dbReference type="PANTHER" id="PTHR30547:SF0">
    <property type="entry name" value="BLR8175 PROTEIN"/>
    <property type="match status" value="1"/>
</dbReference>
<gene>
    <name evidence="3" type="ORF">FHQ18_03825</name>
</gene>
<name>A0A5A8F6D7_9BACT</name>
<proteinExistence type="predicted"/>
<dbReference type="GO" id="GO:0003676">
    <property type="term" value="F:nucleic acid binding"/>
    <property type="evidence" value="ECO:0007669"/>
    <property type="project" value="InterPro"/>
</dbReference>
<dbReference type="OrthoDB" id="9801263at2"/>
<keyword evidence="4" id="KW-1185">Reference proteome</keyword>
<comment type="caution">
    <text evidence="3">The sequence shown here is derived from an EMBL/GenBank/DDBJ whole genome shotgun (WGS) entry which is preliminary data.</text>
</comment>
<evidence type="ECO:0000259" key="1">
    <source>
        <dbReference type="Pfam" id="PF06250"/>
    </source>
</evidence>
<reference evidence="3 4" key="1">
    <citation type="submission" date="2019-06" db="EMBL/GenBank/DDBJ databases">
        <title>Genomic insights into carbon and energy metabolism of Deferribacter autotrophicus revealed new metabolic traits in the phylum Deferribacteres.</title>
        <authorList>
            <person name="Slobodkin A.I."/>
            <person name="Slobodkina G.B."/>
            <person name="Allioux M."/>
            <person name="Alain K."/>
            <person name="Jebbar M."/>
            <person name="Shadrin V."/>
            <person name="Kublanov I.V."/>
            <person name="Toshchakov S.V."/>
            <person name="Bonch-Osmolovskaya E.A."/>
        </authorList>
    </citation>
    <scope>NUCLEOTIDE SEQUENCE [LARGE SCALE GENOMIC DNA]</scope>
    <source>
        <strain evidence="3 4">SL50</strain>
    </source>
</reference>
<dbReference type="Pfam" id="PF17761">
    <property type="entry name" value="DUF1016_N"/>
    <property type="match status" value="1"/>
</dbReference>
<evidence type="ECO:0000259" key="2">
    <source>
        <dbReference type="Pfam" id="PF17761"/>
    </source>
</evidence>
<dbReference type="Gene3D" id="3.40.1350.10">
    <property type="match status" value="1"/>
</dbReference>
<dbReference type="PANTHER" id="PTHR30547">
    <property type="entry name" value="UNCHARACTERIZED PROTEIN YHCG-RELATED"/>
    <property type="match status" value="1"/>
</dbReference>
<feature type="domain" description="YhcG PDDEXK nuclease" evidence="1">
    <location>
        <begin position="182"/>
        <end position="336"/>
    </location>
</feature>
<dbReference type="Proteomes" id="UP000322876">
    <property type="component" value="Unassembled WGS sequence"/>
</dbReference>
<dbReference type="InterPro" id="IPR053148">
    <property type="entry name" value="PD-DEXK-like_domain"/>
</dbReference>
<dbReference type="EMBL" id="VFJB01000003">
    <property type="protein sequence ID" value="KAA0259125.1"/>
    <property type="molecule type" value="Genomic_DNA"/>
</dbReference>
<dbReference type="InterPro" id="IPR011856">
    <property type="entry name" value="tRNA_endonuc-like_dom_sf"/>
</dbReference>
<protein>
    <submittedName>
        <fullName evidence="3">DUF1016 domain-containing protein</fullName>
    </submittedName>
</protein>
<organism evidence="3 4">
    <name type="scientific">Deferribacter autotrophicus</name>
    <dbReference type="NCBI Taxonomy" id="500465"/>
    <lineage>
        <taxon>Bacteria</taxon>
        <taxon>Pseudomonadati</taxon>
        <taxon>Deferribacterota</taxon>
        <taxon>Deferribacteres</taxon>
        <taxon>Deferribacterales</taxon>
        <taxon>Deferribacteraceae</taxon>
        <taxon>Deferribacter</taxon>
    </lineage>
</organism>
<sequence>MPKGWKNDKKYNEWIKSLKEKFRQVQLKAAVKVNSELLNFYWELGKEIAEKQKEAKWGDKLIEKLSKDLMAEFPDVKGFSKRNLEQIRRWFLFWNGYFPIAQQPASQIIHLLTSIPWWHNVVIISKCKTPEEALFYVQKTIENSWSRSVLTHQIESGLYERAGKSITNFDKTLPKPQSDLAKEMLKDPYCFDFLAIRDDYTEKELENDLLTNLTKFLLELGAGFSFLGKQYKIEVGEEEFYIDLLFYHVKLHCYVVIELKTGKFKPEYAGKLNFYISAVDSLFKTEKDNPTIGILICKEKNKTIVEYSLRDISKPIGVSEYKITRELPEELKSSLPDIKDIEASLNEVKEEKDND</sequence>
<dbReference type="AlphaFoldDB" id="A0A5A8F6D7"/>
<evidence type="ECO:0000313" key="4">
    <source>
        <dbReference type="Proteomes" id="UP000322876"/>
    </source>
</evidence>
<feature type="domain" description="YhcG N-terminal" evidence="2">
    <location>
        <begin position="18"/>
        <end position="161"/>
    </location>
</feature>